<comment type="caution">
    <text evidence="2">The sequence shown here is derived from an EMBL/GenBank/DDBJ whole genome shotgun (WGS) entry which is preliminary data.</text>
</comment>
<evidence type="ECO:0008006" key="4">
    <source>
        <dbReference type="Google" id="ProtNLM"/>
    </source>
</evidence>
<protein>
    <recommendedName>
        <fullName evidence="4">EF-hand domain-containing protein</fullName>
    </recommendedName>
</protein>
<evidence type="ECO:0000313" key="2">
    <source>
        <dbReference type="EMBL" id="PRY75772.1"/>
    </source>
</evidence>
<dbReference type="EMBL" id="PVTP01000011">
    <property type="protein sequence ID" value="PRY75772.1"/>
    <property type="molecule type" value="Genomic_DNA"/>
</dbReference>
<accession>A0A2T0VVP0</accession>
<sequence>MRHLFVLLMLAAPIGAGAHPHADVQQQVLISIGRTEAVLTYLVVPSTEDGGHMFDHMDTDGDGTLVAAEQDAFVSMLLDQTDLVIDGTRVNLERNSVEIPERSEMKLGTGLITVMASTPLVLGAEVEHRVSLDVRYDSFVDGWYLQPFYFSDITEGGSLPVLNRPDGSTIELLVSAQ</sequence>
<gene>
    <name evidence="2" type="ORF">CLV80_111123</name>
</gene>
<dbReference type="AlphaFoldDB" id="A0A2T0VVP0"/>
<dbReference type="RefSeq" id="WP_106358744.1">
    <property type="nucleotide sequence ID" value="NZ_PVTP01000011.1"/>
</dbReference>
<evidence type="ECO:0000313" key="3">
    <source>
        <dbReference type="Proteomes" id="UP000238007"/>
    </source>
</evidence>
<evidence type="ECO:0000256" key="1">
    <source>
        <dbReference type="SAM" id="SignalP"/>
    </source>
</evidence>
<organism evidence="2 3">
    <name type="scientific">Yoonia maritima</name>
    <dbReference type="NCBI Taxonomy" id="1435347"/>
    <lineage>
        <taxon>Bacteria</taxon>
        <taxon>Pseudomonadati</taxon>
        <taxon>Pseudomonadota</taxon>
        <taxon>Alphaproteobacteria</taxon>
        <taxon>Rhodobacterales</taxon>
        <taxon>Paracoccaceae</taxon>
        <taxon>Yoonia</taxon>
    </lineage>
</organism>
<feature type="chain" id="PRO_5015525972" description="EF-hand domain-containing protein" evidence="1">
    <location>
        <begin position="19"/>
        <end position="177"/>
    </location>
</feature>
<feature type="signal peptide" evidence="1">
    <location>
        <begin position="1"/>
        <end position="18"/>
    </location>
</feature>
<dbReference type="OrthoDB" id="7841396at2"/>
<reference evidence="2 3" key="1">
    <citation type="submission" date="2018-03" db="EMBL/GenBank/DDBJ databases">
        <title>Genomic Encyclopedia of Archaeal and Bacterial Type Strains, Phase II (KMG-II): from individual species to whole genera.</title>
        <authorList>
            <person name="Goeker M."/>
        </authorList>
    </citation>
    <scope>NUCLEOTIDE SEQUENCE [LARGE SCALE GENOMIC DNA]</scope>
    <source>
        <strain evidence="2 3">DSM 101533</strain>
    </source>
</reference>
<name>A0A2T0VVP0_9RHOB</name>
<keyword evidence="3" id="KW-1185">Reference proteome</keyword>
<dbReference type="Proteomes" id="UP000238007">
    <property type="component" value="Unassembled WGS sequence"/>
</dbReference>
<keyword evidence="1" id="KW-0732">Signal</keyword>
<proteinExistence type="predicted"/>